<dbReference type="GO" id="GO:0005737">
    <property type="term" value="C:cytoplasm"/>
    <property type="evidence" value="ECO:0007669"/>
    <property type="project" value="UniProtKB-ARBA"/>
</dbReference>
<feature type="domain" description="Kinesin motor" evidence="19">
    <location>
        <begin position="1"/>
        <end position="353"/>
    </location>
</feature>
<dbReference type="PANTHER" id="PTHR47117">
    <property type="entry name" value="STAR-RELATED LIPID TRANSFER PROTEIN 9"/>
    <property type="match status" value="1"/>
</dbReference>
<feature type="compositionally biased region" description="Basic and acidic residues" evidence="17">
    <location>
        <begin position="907"/>
        <end position="918"/>
    </location>
</feature>
<feature type="region of interest" description="Disordered" evidence="17">
    <location>
        <begin position="3862"/>
        <end position="3895"/>
    </location>
</feature>
<evidence type="ECO:0000256" key="3">
    <source>
        <dbReference type="ARBA" id="ARBA00022490"/>
    </source>
</evidence>
<dbReference type="Gene3D" id="3.40.850.10">
    <property type="entry name" value="Kinesin motor domain"/>
    <property type="match status" value="1"/>
</dbReference>
<evidence type="ECO:0000259" key="20">
    <source>
        <dbReference type="PROSITE" id="PS50848"/>
    </source>
</evidence>
<dbReference type="Ensembl" id="ENSVKKT00000010588.1">
    <property type="protein sequence ID" value="ENSVKKP00000010335.1"/>
    <property type="gene ID" value="ENSVKKG00000007273.1"/>
</dbReference>
<dbReference type="InterPro" id="IPR000253">
    <property type="entry name" value="FHA_dom"/>
</dbReference>
<dbReference type="SMART" id="SM00240">
    <property type="entry name" value="FHA"/>
    <property type="match status" value="1"/>
</dbReference>
<dbReference type="GO" id="GO:0008017">
    <property type="term" value="F:microtubule binding"/>
    <property type="evidence" value="ECO:0007669"/>
    <property type="project" value="InterPro"/>
</dbReference>
<feature type="region of interest" description="Disordered" evidence="17">
    <location>
        <begin position="907"/>
        <end position="1033"/>
    </location>
</feature>
<dbReference type="SUPFAM" id="SSF55961">
    <property type="entry name" value="Bet v1-like"/>
    <property type="match status" value="1"/>
</dbReference>
<dbReference type="InterPro" id="IPR008984">
    <property type="entry name" value="SMAD_FHA_dom_sf"/>
</dbReference>
<dbReference type="FunFam" id="2.60.200.20:FF:000005">
    <property type="entry name" value="Kinesin family member 16B"/>
    <property type="match status" value="1"/>
</dbReference>
<feature type="region of interest" description="Disordered" evidence="17">
    <location>
        <begin position="1522"/>
        <end position="1542"/>
    </location>
</feature>
<feature type="region of interest" description="Disordered" evidence="17">
    <location>
        <begin position="1903"/>
        <end position="1924"/>
    </location>
</feature>
<dbReference type="Pfam" id="PF00225">
    <property type="entry name" value="Kinesin"/>
    <property type="match status" value="1"/>
</dbReference>
<dbReference type="SUPFAM" id="SSF49879">
    <property type="entry name" value="SMAD/FHA domain"/>
    <property type="match status" value="1"/>
</dbReference>
<feature type="compositionally biased region" description="Basic residues" evidence="17">
    <location>
        <begin position="3612"/>
        <end position="3621"/>
    </location>
</feature>
<evidence type="ECO:0000256" key="2">
    <source>
        <dbReference type="ARBA" id="ARBA00004123"/>
    </source>
</evidence>
<keyword evidence="9" id="KW-0206">Cytoskeleton</keyword>
<feature type="compositionally biased region" description="Polar residues" evidence="17">
    <location>
        <begin position="4282"/>
        <end position="4297"/>
    </location>
</feature>
<dbReference type="Gene3D" id="3.30.530.20">
    <property type="match status" value="1"/>
</dbReference>
<dbReference type="InterPro" id="IPR027417">
    <property type="entry name" value="P-loop_NTPase"/>
</dbReference>
<feature type="region of interest" description="Disordered" evidence="17">
    <location>
        <begin position="4022"/>
        <end position="4044"/>
    </location>
</feature>
<comment type="similarity">
    <text evidence="15">Belongs to the TRAFAC class myosin-kinesin ATPase superfamily. Kinesin family.</text>
</comment>
<keyword evidence="22" id="KW-1185">Reference proteome</keyword>
<name>A0A8D2JJF8_VARKO</name>
<feature type="region of interest" description="Disordered" evidence="17">
    <location>
        <begin position="1868"/>
        <end position="1888"/>
    </location>
</feature>
<keyword evidence="6 15" id="KW-0067">ATP-binding</keyword>
<evidence type="ECO:0000256" key="11">
    <source>
        <dbReference type="ARBA" id="ARBA00038673"/>
    </source>
</evidence>
<comment type="subunit">
    <text evidence="11">Interacts with ATAD3A.</text>
</comment>
<evidence type="ECO:0000256" key="10">
    <source>
        <dbReference type="ARBA" id="ARBA00023242"/>
    </source>
</evidence>
<evidence type="ECO:0000256" key="8">
    <source>
        <dbReference type="ARBA" id="ARBA00023175"/>
    </source>
</evidence>
<dbReference type="FunFam" id="3.30.530.20:FF:000022">
    <property type="entry name" value="StAR-related lipid transfer (START) domain-containing 9"/>
    <property type="match status" value="1"/>
</dbReference>
<dbReference type="InterPro" id="IPR001752">
    <property type="entry name" value="Kinesin_motor_dom"/>
</dbReference>
<dbReference type="PANTHER" id="PTHR47117:SF1">
    <property type="entry name" value="STAR-RELATED LIPID TRANSFER PROTEIN 9"/>
    <property type="match status" value="1"/>
</dbReference>
<dbReference type="FunFam" id="3.40.850.10:FF:000021">
    <property type="entry name" value="kinesin-like protein KIF16B isoform X1"/>
    <property type="match status" value="1"/>
</dbReference>
<dbReference type="GO" id="GO:0005634">
    <property type="term" value="C:nucleus"/>
    <property type="evidence" value="ECO:0007669"/>
    <property type="project" value="UniProtKB-SubCell"/>
</dbReference>
<evidence type="ECO:0000313" key="21">
    <source>
        <dbReference type="Ensembl" id="ENSVKKP00000010335.1"/>
    </source>
</evidence>
<accession>A0A8D2JJF8</accession>
<feature type="compositionally biased region" description="Polar residues" evidence="17">
    <location>
        <begin position="4028"/>
        <end position="4044"/>
    </location>
</feature>
<evidence type="ECO:0000256" key="16">
    <source>
        <dbReference type="SAM" id="Coils"/>
    </source>
</evidence>
<feature type="region of interest" description="Disordered" evidence="17">
    <location>
        <begin position="3912"/>
        <end position="3950"/>
    </location>
</feature>
<dbReference type="SMART" id="SM00129">
    <property type="entry name" value="KISc"/>
    <property type="match status" value="1"/>
</dbReference>
<feature type="region of interest" description="Disordered" evidence="17">
    <location>
        <begin position="2003"/>
        <end position="2022"/>
    </location>
</feature>
<keyword evidence="8 15" id="KW-0505">Motor protein</keyword>
<evidence type="ECO:0000256" key="4">
    <source>
        <dbReference type="ARBA" id="ARBA00022553"/>
    </source>
</evidence>
<evidence type="ECO:0000256" key="1">
    <source>
        <dbReference type="ARBA" id="ARBA00004114"/>
    </source>
</evidence>
<feature type="compositionally biased region" description="Polar residues" evidence="17">
    <location>
        <begin position="4414"/>
        <end position="4424"/>
    </location>
</feature>
<evidence type="ECO:0000256" key="7">
    <source>
        <dbReference type="ARBA" id="ARBA00023054"/>
    </source>
</evidence>
<dbReference type="GO" id="GO:0005814">
    <property type="term" value="C:centriole"/>
    <property type="evidence" value="ECO:0007669"/>
    <property type="project" value="UniProtKB-SubCell"/>
</dbReference>
<feature type="region of interest" description="Disordered" evidence="17">
    <location>
        <begin position="4275"/>
        <end position="4297"/>
    </location>
</feature>
<organism evidence="21 22">
    <name type="scientific">Varanus komodoensis</name>
    <name type="common">Komodo dragon</name>
    <dbReference type="NCBI Taxonomy" id="61221"/>
    <lineage>
        <taxon>Eukaryota</taxon>
        <taxon>Metazoa</taxon>
        <taxon>Chordata</taxon>
        <taxon>Craniata</taxon>
        <taxon>Vertebrata</taxon>
        <taxon>Euteleostomi</taxon>
        <taxon>Lepidosauria</taxon>
        <taxon>Squamata</taxon>
        <taxon>Bifurcata</taxon>
        <taxon>Unidentata</taxon>
        <taxon>Episquamata</taxon>
        <taxon>Toxicofera</taxon>
        <taxon>Anguimorpha</taxon>
        <taxon>Paleoanguimorpha</taxon>
        <taxon>Varanoidea</taxon>
        <taxon>Varanidae</taxon>
        <taxon>Varanus</taxon>
    </lineage>
</organism>
<feature type="compositionally biased region" description="Basic and acidic residues" evidence="17">
    <location>
        <begin position="1903"/>
        <end position="1914"/>
    </location>
</feature>
<feature type="compositionally biased region" description="Polar residues" evidence="17">
    <location>
        <begin position="3600"/>
        <end position="3609"/>
    </location>
</feature>
<dbReference type="Pfam" id="PF00498">
    <property type="entry name" value="FHA"/>
    <property type="match status" value="1"/>
</dbReference>
<feature type="region of interest" description="Disordered" evidence="17">
    <location>
        <begin position="4400"/>
        <end position="4451"/>
    </location>
</feature>
<evidence type="ECO:0000256" key="9">
    <source>
        <dbReference type="ARBA" id="ARBA00023212"/>
    </source>
</evidence>
<gene>
    <name evidence="21" type="primary">STARD9</name>
</gene>
<dbReference type="PROSITE" id="PS50006">
    <property type="entry name" value="FHA_DOMAIN"/>
    <property type="match status" value="1"/>
</dbReference>
<reference evidence="21" key="1">
    <citation type="submission" date="2025-08" db="UniProtKB">
        <authorList>
            <consortium name="Ensembl"/>
        </authorList>
    </citation>
    <scope>IDENTIFICATION</scope>
</reference>
<feature type="compositionally biased region" description="Basic and acidic residues" evidence="17">
    <location>
        <begin position="4439"/>
        <end position="4449"/>
    </location>
</feature>
<keyword evidence="4" id="KW-0597">Phosphoprotein</keyword>
<keyword evidence="5 15" id="KW-0547">Nucleotide-binding</keyword>
<dbReference type="Pfam" id="PF01852">
    <property type="entry name" value="START"/>
    <property type="match status" value="1"/>
</dbReference>
<dbReference type="InterPro" id="IPR002913">
    <property type="entry name" value="START_lipid-bd_dom"/>
</dbReference>
<dbReference type="PROSITE" id="PS50848">
    <property type="entry name" value="START"/>
    <property type="match status" value="1"/>
</dbReference>
<feature type="domain" description="FHA" evidence="18">
    <location>
        <begin position="476"/>
        <end position="527"/>
    </location>
</feature>
<feature type="compositionally biased region" description="Polar residues" evidence="17">
    <location>
        <begin position="3915"/>
        <end position="3927"/>
    </location>
</feature>
<dbReference type="PROSITE" id="PS00411">
    <property type="entry name" value="KINESIN_MOTOR_1"/>
    <property type="match status" value="1"/>
</dbReference>
<evidence type="ECO:0000256" key="12">
    <source>
        <dbReference type="ARBA" id="ARBA00057304"/>
    </source>
</evidence>
<evidence type="ECO:0000256" key="14">
    <source>
        <dbReference type="ARBA" id="ARBA00079037"/>
    </source>
</evidence>
<feature type="compositionally biased region" description="Polar residues" evidence="17">
    <location>
        <begin position="1457"/>
        <end position="1476"/>
    </location>
</feature>
<keyword evidence="3" id="KW-0963">Cytoplasm</keyword>
<dbReference type="Proteomes" id="UP000694545">
    <property type="component" value="Unplaced"/>
</dbReference>
<feature type="region of interest" description="Disordered" evidence="17">
    <location>
        <begin position="3600"/>
        <end position="3641"/>
    </location>
</feature>
<keyword evidence="7 16" id="KW-0175">Coiled coil</keyword>
<reference evidence="21" key="2">
    <citation type="submission" date="2025-09" db="UniProtKB">
        <authorList>
            <consortium name="Ensembl"/>
        </authorList>
    </citation>
    <scope>IDENTIFICATION</scope>
</reference>
<dbReference type="PROSITE" id="PS50067">
    <property type="entry name" value="KINESIN_MOTOR_2"/>
    <property type="match status" value="1"/>
</dbReference>
<feature type="compositionally biased region" description="Basic and acidic residues" evidence="17">
    <location>
        <begin position="1020"/>
        <end position="1033"/>
    </location>
</feature>
<evidence type="ECO:0000259" key="19">
    <source>
        <dbReference type="PROSITE" id="PS50067"/>
    </source>
</evidence>
<dbReference type="GO" id="GO:0008289">
    <property type="term" value="F:lipid binding"/>
    <property type="evidence" value="ECO:0007669"/>
    <property type="project" value="InterPro"/>
</dbReference>
<dbReference type="GO" id="GO:0005524">
    <property type="term" value="F:ATP binding"/>
    <property type="evidence" value="ECO:0007669"/>
    <property type="project" value="UniProtKB-UniRule"/>
</dbReference>
<evidence type="ECO:0000313" key="22">
    <source>
        <dbReference type="Proteomes" id="UP000694545"/>
    </source>
</evidence>
<feature type="region of interest" description="Disordered" evidence="17">
    <location>
        <begin position="1451"/>
        <end position="1476"/>
    </location>
</feature>
<feature type="compositionally biased region" description="Low complexity" evidence="17">
    <location>
        <begin position="4400"/>
        <end position="4413"/>
    </location>
</feature>
<feature type="coiled-coil region" evidence="16">
    <location>
        <begin position="4342"/>
        <end position="4384"/>
    </location>
</feature>
<dbReference type="PRINTS" id="PR00380">
    <property type="entry name" value="KINESINHEAVY"/>
</dbReference>
<protein>
    <recommendedName>
        <fullName evidence="13">StAR-related lipid transfer protein 9</fullName>
    </recommendedName>
    <alternativeName>
        <fullName evidence="14">START domain-containing protein 9</fullName>
    </alternativeName>
</protein>
<proteinExistence type="inferred from homology"/>
<dbReference type="GO" id="GO:0007018">
    <property type="term" value="P:microtubule-based movement"/>
    <property type="evidence" value="ECO:0007669"/>
    <property type="project" value="InterPro"/>
</dbReference>
<evidence type="ECO:0000256" key="6">
    <source>
        <dbReference type="ARBA" id="ARBA00022840"/>
    </source>
</evidence>
<feature type="region of interest" description="Disordered" evidence="17">
    <location>
        <begin position="3527"/>
        <end position="3549"/>
    </location>
</feature>
<dbReference type="OMA" id="DPQFQPH"/>
<dbReference type="InterPro" id="IPR023393">
    <property type="entry name" value="START-like_dom_sf"/>
</dbReference>
<feature type="compositionally biased region" description="Basic and acidic residues" evidence="17">
    <location>
        <begin position="1868"/>
        <end position="1885"/>
    </location>
</feature>
<evidence type="ECO:0000256" key="17">
    <source>
        <dbReference type="SAM" id="MobiDB-lite"/>
    </source>
</evidence>
<sequence length="4706" mass="526369">MLHLPVFFSTQVDNRYEGPWEPREKVVAFGFDYCYWSVDPEDSKYSSQEVVFQDLGTSVLSGAFKGYNICLFAYGQTGSGKTYTMMGTPASIGLTPRICEGLFSREDDCSKQSASCRVEVSFLEIYNERVRDLLRQSDHKKPYTLRVREHPEMGPYVQGLSQHVVTDYKQVVGLLEEGIANRITAATHVHDASSRSHAIFTIQYTQAILENNLPSEIASKINLVDLAGSERADPSYCKDRITEGANINKSLVTLGIVISTLAQNSQMFNSCQSINSIASEGDSNHTDNHCGASISSQKRQAYIPYRDSILTWLLKDSLGGNSKTIMIATVSPASSCYNETMSTLRYASNAQNIINKPRVNEDANVKLIRELREEIDRLKAMLMSFELRNSSPSWSDEKEGNLTELVLQNEIKIDRLTKDWTDKWINRKAIMEEYSVDINRKKAGVMIDSSLPHLMAVDDDILSTGVVLYHLREGITKIGRSDSNQEQDIVLQGQWIERDHCVVDNQHGIVTLQPLQGAHCVVNGQEVTDSVRLSQGALIILGKAHKFRFNHPAEAAILRQRRSISESSSVMISRSLEWLDLDGDFPSLSYSFYPAETERFFSNEQRDALHEECQTKLKNQEVLQSREIQQQQLYVEELQQQILDGQIKAEQELEHDQAVINEQIKENQQWLIDEKKRLAVQQQQQESAVQTDVKSYAEAGIQNVLELEIGPSLTEQNKKKLVQLELLRKFSLKKAERHLSRKKVKLHLERIVKKQKLLEAKKNLKWLEATCWITEDTVKHSQSQNKDAVVTSWDCKYSQLKSDSHPLQCRKNLSHQSFFLEKDPCQLSTSAHSYGCSKVNPPRQSLSIEYLPRTIHEFVRRDNIHDEKDVYFPTQSHLIKNQKSLYLGNKRIVGNNSSDTDVISHTCKDSQKMEKLDNKPWQTRSKAQSSKNCSPDHFKKKCAPETAKRVVKAKPLGDSNQSTGKHLEKNDAQAANRKVRTDKRKKCQSSVPGYPSKELKKSGVSDKPAVQQLNKSAKNGKRDSKGKPSVEQHELLRITTSARSLNNLNTHTLLCHGEKRWHSAETLNFGISKAAPDPLGSWQEAEDIEFSDTDSSYSVDSLSCANANVLTEQLNHEESAETDMVDLECSESDDSQMSQDSLTEKENKTKCKEIKLFSEVHQKSATYCKDHKYQPISLIANSSGNNLTLNERSFSLDSLGDVDEVSGEDLAGESKLGSFDEVPVEVFWKLQNLKSESIKNNWQHNPDICNEAVRQSDDLNLNTSSFYLDANIESSSSNSHNQAVKELELRFSGQECSLDQRSHIAGENLPILTDSWLSYDVKNGKSSPIIAMPSSQDHTEFQVAQLHPVNKSNCWLKKDDLRQSAAELSFVSCYRTPHRISHEPNNIEMLLSSAAPSVPLPETRKYCESETSGATSLYPLSTFPPKHSYCEVASPPNTNCPQAVNISEDVSSDEWRQTTTPLKEASPSQVSEKQGLSTSSIYPEISKDQTFKNSALSSVPSTHTLQKTETYLNTNFEESLFRNTEKENTDYDSDGSTSNPEVDKSICTLPSESPDSVTIHSTEEKYQGHEHLFSKEGTISFRDESSFGCGILSKCTNSFTNIREEEYSADGVYYDKSNFDLVEKTRYQQVSAEENKLSQDKTMTVHHTDQLALSEQTPEIEGVSMQESRAILIESALEVPSEVEEGEGQYGEWSSENNFKFKTEALMKGFHSGLNLDYSGNTLSRNTLTCDADSMVGKNSEGGNYNIVSFSRHETPSASCMDFITDKSMYSNLDLNEKKTELPVDCSCSIGDQLTQQSNSTVCDQNAPRMEKYSGKCQNSVVIEDVCKTKSSCMENDLNNSGSVHTTDQKHNLPKDLNNSAIFDSTVHSDKTKSQHMPASREQKEAPSLQMFFNGNDCSVKELHSDQDRRESGKELGNSGIGLATTSQEPSLYVKKASDYLKERVVTGPLTSSEDNKNDCNNKTINSEEPVKLINSVDKLESDILEIKYSQKVNFQNYLRVETQNETSESKTDSENYSLLQKPSNDHEKCYKKLSTAVIQKQIDKEKTPLIDVKIKGLCASKPIMGADSNNQAFTVNHNKTHENVKENDCPTDIEARSESIGQDEYPSPTTSMQFTVDSVDTCEEPGQVDRTIENVFNSVSTVNAVTAGCRQEDLLDYSGKDDKNSASTEILMNPKLVQENKAVGDILCSPRMGNEQSDVAENEVLLNCRLTGLCNDENVILLQENVTHGLMNCDSNSNSTDLDDAEIPEVYFTASKLGYQEDVPLLPETCFDTSQTHEEKSLTTLWSDMDIINETLEDNNNDGNLCEGRAVTGQCGINKFKQLDNVENISSTKYPSLNYSHKSSSEHCNANFVGSRLDVYKCMPVHCILKEKETVCLSTSVQLDRTDLIAQHINTESMNPFKTENEKENLEENNKSLELDGLQNEADILPENAHSYWYSNSDTSLNEVSKEKEWLPHIFSRISAAIVDDSISDRQTEPPESTNQDCELNSMAVKSFPLQNISSPLSAGINTNGENMKGDPATACNSVVSLNRSTENEVFLQYYETQMDSDMQVGIVCTINKGEVNDSLSGVMKNKYIIFPPDQLQKDGEMKKDLICNKMSNYTTSKQSLSTENICSNSDFAECHESLAFSLADDMQNRGIPLKSCDIGSPHGEYSTKENKEQYLNSLNIPQKECAASALLALGTKNTLPSPTVKENMDKITPLLPALSSQESLNSIISPKELNSLMQHDQANKCLGSNCIKAEYKTNNEKFTEELECQIETTDILLCRASHDPFVEHSDDIVPTCEDGVNFSEHSNQAFWENIRYDEDRSAGYSNSCISEYSSSHLNRTTMLPNVLLECPRGKHKAGVLCFGESKYLDSEVCGVPLSFACDYAQHQQDDKISDHADSTKNTQEVVEIYQNGREVQDYIPECQCNQGNNANNVPLHSDNCVDLTEIRMKPRSSFTHQSLKQISSDEVIPAPLCSVENISTSIVFKNAGTLEPSRSPESSICRPYTDSLQDAFLSPCLSTSFQVQESPSFCHQAFPDRSFGDIPCSSSTSVSFNMSEMERHTELYVAVSGCSTLATSQIQESQCDKYSEIFDQLNALEITSFSKENRCLSLSDTKANSQKSTSLECHGMHKFESDEFYNKAEVCQELRDNTTLQTGCLEDTGKTLHHTLNSSLDSQGDAIAPHLNKEVNTVSITNKNTDNPIISCKVMKNEKDLISEQPNLSVINDSVSSQYFARNNCLTLQEEPAPEIPLKENKVLTSRNANKDKEDGQRPALQNHSLSAPAIGALSNFACASDTSRTDFPVHLASKSLQELNMSVEPPSPTEDDLHRTENLSKRDNVVPIKYKPRFQKKSSPVQKFSHCDKINRREQAQGSHSLDPSPVRYPVAIGHVNDNPVNAEIGTCSDYVTSVCRYNTGKTEELGYQVETADGLVQDNEDAMHFCSSDTNPYIHPWQQVDHCKIGWKQYVFGSASDVSSNPPPLNLDNQTVMRCSSVDNGLNSNNSPFHSHLSSYANARMLSSTISSTEDLQGWDVARAGFESTRSDESGKHHTSVSQDELETPAEKCVSGCEDILPNVRCSQQSGNTSMQVDEIVLLYPSESDLTPNTPQRVFTCEQETQTETPARHKRQKRHRRSYTDTPARKPEPDNLVQQPSSWSSVQNLSVHLSQLLQNTSELLGNLSLSTVKDNEQSDHKAIEEHIRTTMSDSCTQTTKDIGIQTDILGHPQSEIKESNFSTNMESESMKSQEVNVIVKLVHSDTVALTKERESESKEQICQSVLSRSYDAHAQGDSYVPQPANSSLEVPEIPLNVLPGLASGTPKVSVTTSAFGSGHKSSTTVVNSPALSQVKDPVETRGLCCKNSLLVDRASSPILTLSASPASQKSASDKSTCSFKGSSGQQKDNANSATSFIKGGSGLQYELGSWDPRVETSSQTEVDSESTTSRESKEMCTMSGNGLDKNSTKETSRIGALKQKHKFTIDTHTAVHTKRLYHSSSTLELSSHGEYLVDDHREPAPVEHSFHQIRATRRARNLSGGIKYESPIRNSEGSPAKKSSQKSLNEYHSTAFLRSDETPQCVLDSFSPQCHQTWRNQKCYPFPMSEMSDMQDIDDTETGSDTESECNTEILLNENASLVKTHRVRSYSLRDLPLHNKFSNWCGVKGGPHSSFTSLTQSASDIHNQVERKMVGTRTAEIEERSLLSERRAREIESLQKERAQVMSGIHLDMNQHPLTIEMTEAKLTYGIGETDAQLRILQGGVSEDLTLVPIKQHLYERHRKSIEMLRKQREERLQGFRRSRSLSPQKHLSLFQTMDTNQKDLDLPSRRREYLQQLRRDVVENTRVQDPKVRIHPPSEIELLLRDYHRAREETKTEIARARDKLRERAEQEKRRIREQIFSQLQKEETKLKTVVSTSSLCTESTLSLSSGPTSGYNSSNTATYPTSIPGKQKGQQASSEDIEHSRDDTRGRSAVRNHQLYILDQLQKGSTGETFSMTCSSVGRSSIRSPLSCSHRNSPSQIVLPSTFLTSPVKGYEDLSKHVLANATAEVMAMSSNDLKNLYNGQATAGWKYQCMEKDIRVYYKAFSSSATKHGFLGAGVINRPLSTVLCLLKDPTKRHLYDKTITTAQVHKKISSEIELVYVVSDVSLCYQKQPRDFCCISVEAKEENICILAIQSVYEESMPRPCKEMVRGEILPSAWVLEPDTKNGKDITKVIYMVQVSTPTNI</sequence>
<dbReference type="GO" id="GO:0003777">
    <property type="term" value="F:microtubule motor activity"/>
    <property type="evidence" value="ECO:0007669"/>
    <property type="project" value="InterPro"/>
</dbReference>
<evidence type="ECO:0000259" key="18">
    <source>
        <dbReference type="PROSITE" id="PS50006"/>
    </source>
</evidence>
<dbReference type="SUPFAM" id="SSF52540">
    <property type="entry name" value="P-loop containing nucleoside triphosphate hydrolases"/>
    <property type="match status" value="1"/>
</dbReference>
<dbReference type="Gene3D" id="2.60.200.20">
    <property type="match status" value="1"/>
</dbReference>
<evidence type="ECO:0000256" key="15">
    <source>
        <dbReference type="PROSITE-ProRule" id="PRU00283"/>
    </source>
</evidence>
<feature type="binding site" evidence="15">
    <location>
        <begin position="75"/>
        <end position="82"/>
    </location>
    <ligand>
        <name>ATP</name>
        <dbReference type="ChEBI" id="CHEBI:30616"/>
    </ligand>
</feature>
<feature type="domain" description="START" evidence="20">
    <location>
        <begin position="4548"/>
        <end position="4706"/>
    </location>
</feature>
<feature type="compositionally biased region" description="Basic and acidic residues" evidence="17">
    <location>
        <begin position="934"/>
        <end position="948"/>
    </location>
</feature>
<dbReference type="InterPro" id="IPR019821">
    <property type="entry name" value="Kinesin_motor_CS"/>
</dbReference>
<feature type="compositionally biased region" description="Basic residues" evidence="17">
    <location>
        <begin position="977"/>
        <end position="987"/>
    </location>
</feature>
<dbReference type="InterPro" id="IPR036961">
    <property type="entry name" value="Kinesin_motor_dom_sf"/>
</dbReference>
<comment type="subcellular location">
    <subcellularLocation>
        <location evidence="1">Cytoplasm</location>
        <location evidence="1">Cytoskeleton</location>
        <location evidence="1">Microtubule organizing center</location>
        <location evidence="1">Centrosome</location>
        <location evidence="1">Centriole</location>
    </subcellularLocation>
    <subcellularLocation>
        <location evidence="2">Nucleus</location>
    </subcellularLocation>
</comment>
<keyword evidence="10" id="KW-0539">Nucleus</keyword>
<evidence type="ECO:0000256" key="13">
    <source>
        <dbReference type="ARBA" id="ARBA00070248"/>
    </source>
</evidence>
<comment type="function">
    <text evidence="12">Microtubule-dependent motor protein required for spindle pole assembly during mitosis. Required to stabilize the pericentriolar material (PCM).</text>
</comment>
<evidence type="ECO:0000256" key="5">
    <source>
        <dbReference type="ARBA" id="ARBA00022741"/>
    </source>
</evidence>
<feature type="compositionally biased region" description="Polar residues" evidence="17">
    <location>
        <begin position="920"/>
        <end position="933"/>
    </location>
</feature>
<dbReference type="CDD" id="cd22731">
    <property type="entry name" value="FHA_KIF16A_STARD9"/>
    <property type="match status" value="1"/>
</dbReference>